<dbReference type="PANTHER" id="PTHR33324">
    <property type="entry name" value="EXPRESSED PROTEIN"/>
    <property type="match status" value="1"/>
</dbReference>
<evidence type="ECO:0000313" key="4">
    <source>
        <dbReference type="Proteomes" id="UP000812966"/>
    </source>
</evidence>
<keyword evidence="4" id="KW-1185">Reference proteome</keyword>
<evidence type="ECO:0000256" key="2">
    <source>
        <dbReference type="SAM" id="MobiDB-lite"/>
    </source>
</evidence>
<dbReference type="OrthoDB" id="2500997at2759"/>
<feature type="coiled-coil region" evidence="1">
    <location>
        <begin position="393"/>
        <end position="427"/>
    </location>
</feature>
<accession>A0A8K0JF24</accession>
<feature type="region of interest" description="Disordered" evidence="2">
    <location>
        <begin position="278"/>
        <end position="351"/>
    </location>
</feature>
<organism evidence="3 4">
    <name type="scientific">Filobasidium floriforme</name>
    <dbReference type="NCBI Taxonomy" id="5210"/>
    <lineage>
        <taxon>Eukaryota</taxon>
        <taxon>Fungi</taxon>
        <taxon>Dikarya</taxon>
        <taxon>Basidiomycota</taxon>
        <taxon>Agaricomycotina</taxon>
        <taxon>Tremellomycetes</taxon>
        <taxon>Filobasidiales</taxon>
        <taxon>Filobasidiaceae</taxon>
        <taxon>Filobasidium</taxon>
    </lineage>
</organism>
<comment type="caution">
    <text evidence="3">The sequence shown here is derived from an EMBL/GenBank/DDBJ whole genome shotgun (WGS) entry which is preliminary data.</text>
</comment>
<reference evidence="3" key="1">
    <citation type="submission" date="2020-04" db="EMBL/GenBank/DDBJ databases">
        <title>Analysis of mating type loci in Filobasidium floriforme.</title>
        <authorList>
            <person name="Nowrousian M."/>
        </authorList>
    </citation>
    <scope>NUCLEOTIDE SEQUENCE</scope>
    <source>
        <strain evidence="3">CBS 6242</strain>
    </source>
</reference>
<feature type="compositionally biased region" description="Low complexity" evidence="2">
    <location>
        <begin position="24"/>
        <end position="38"/>
    </location>
</feature>
<feature type="compositionally biased region" description="Low complexity" evidence="2">
    <location>
        <begin position="46"/>
        <end position="59"/>
    </location>
</feature>
<protein>
    <submittedName>
        <fullName evidence="3">Uncharacterized protein</fullName>
    </submittedName>
</protein>
<dbReference type="Proteomes" id="UP000812966">
    <property type="component" value="Unassembled WGS sequence"/>
</dbReference>
<feature type="region of interest" description="Disordered" evidence="2">
    <location>
        <begin position="1"/>
        <end position="77"/>
    </location>
</feature>
<sequence>MPASTTVPLQPSRKRKATQIEPTSSLSSSALAGPSSSSIDNDPFLSDTSTSNPTTTRNSTIRKKTTQETKQRDYTRWDQLLTPDGKTNAETILVRWLSTGENYTKWKFNKEAAGVKIVEELQRNGIEFTKSLANISDKVRNLVDNWRKADKQMKQTGNGLTNSDIEDDESLEEEVRVERSAKRQKRATLEAVFAKKHPYYEDLKAVLGSRTVDSPVTLIDSTKPAAREYLSPTPQSSPTKPATVSAPIRQSNYEAWQVDDASHDFENDAAYRRLMDDDDYPEDEIPQFGNLLPQTPSRQTSKAALQPSPSDSLQSNTTTASSKRGKTSAASRPHSVTPSPAGPDKRRADKHSELAQIAEVWAQSTQLEAEAQQKNAAFEQAKWEDQKRLDDRRLRLEEERWAQQKEEQEMERNQKKLAQEEQLLNARTAAFKTFKDAGMDVGAAMKAAGLAKGVSTIFGKFLYERSSGVPILSAIILFIYSSQKSSVLFSVR</sequence>
<proteinExistence type="predicted"/>
<keyword evidence="1" id="KW-0175">Coiled coil</keyword>
<feature type="compositionally biased region" description="Polar residues" evidence="2">
    <location>
        <begin position="292"/>
        <end position="338"/>
    </location>
</feature>
<evidence type="ECO:0000313" key="3">
    <source>
        <dbReference type="EMBL" id="KAG7528197.1"/>
    </source>
</evidence>
<feature type="compositionally biased region" description="Basic and acidic residues" evidence="2">
    <location>
        <begin position="65"/>
        <end position="76"/>
    </location>
</feature>
<feature type="region of interest" description="Disordered" evidence="2">
    <location>
        <begin position="223"/>
        <end position="244"/>
    </location>
</feature>
<dbReference type="PANTHER" id="PTHR33324:SF2">
    <property type="entry name" value="MYB_SANT-LIKE DNA-BINDING DOMAIN-CONTAINING PROTEIN"/>
    <property type="match status" value="1"/>
</dbReference>
<dbReference type="EMBL" id="JABELV010000199">
    <property type="protein sequence ID" value="KAG7528197.1"/>
    <property type="molecule type" value="Genomic_DNA"/>
</dbReference>
<gene>
    <name evidence="3" type="ORF">FFLO_06341</name>
</gene>
<name>A0A8K0JF24_9TREE</name>
<feature type="compositionally biased region" description="Polar residues" evidence="2">
    <location>
        <begin position="232"/>
        <end position="244"/>
    </location>
</feature>
<dbReference type="AlphaFoldDB" id="A0A8K0JF24"/>
<evidence type="ECO:0000256" key="1">
    <source>
        <dbReference type="SAM" id="Coils"/>
    </source>
</evidence>